<dbReference type="GO" id="GO:0016987">
    <property type="term" value="F:sigma factor activity"/>
    <property type="evidence" value="ECO:0007669"/>
    <property type="project" value="UniProtKB-KW"/>
</dbReference>
<feature type="region of interest" description="Disordered" evidence="6">
    <location>
        <begin position="77"/>
        <end position="102"/>
    </location>
</feature>
<feature type="domain" description="RNA polymerase sigma-70 region 2" evidence="7">
    <location>
        <begin position="15"/>
        <end position="81"/>
    </location>
</feature>
<evidence type="ECO:0000259" key="7">
    <source>
        <dbReference type="Pfam" id="PF04542"/>
    </source>
</evidence>
<feature type="domain" description="RNA polymerase sigma factor 70 region 4 type 2" evidence="8">
    <location>
        <begin position="108"/>
        <end position="154"/>
    </location>
</feature>
<comment type="caution">
    <text evidence="9">The sequence shown here is derived from an EMBL/GenBank/DDBJ whole genome shotgun (WGS) entry which is preliminary data.</text>
</comment>
<evidence type="ECO:0000256" key="2">
    <source>
        <dbReference type="ARBA" id="ARBA00023015"/>
    </source>
</evidence>
<dbReference type="InterPro" id="IPR007627">
    <property type="entry name" value="RNA_pol_sigma70_r2"/>
</dbReference>
<dbReference type="AlphaFoldDB" id="A0A852VP70"/>
<sequence>MPSSEVGLPPFELVVTEHGPRVLAICRSRLDPADVDDAWSETFLAALSAWPDLPPDLDAAAWLATVARRKCTDVHRARARRRADPVAELPDVPGEDDPHDDEGVWRHVAELPTKQRQVITYRYLGGLSHARVAELVGGTEAAARRAASDGLKTLREKEIR</sequence>
<dbReference type="NCBIfam" id="TIGR02937">
    <property type="entry name" value="sigma70-ECF"/>
    <property type="match status" value="1"/>
</dbReference>
<evidence type="ECO:0000256" key="5">
    <source>
        <dbReference type="ARBA" id="ARBA00023163"/>
    </source>
</evidence>
<dbReference type="InterPro" id="IPR013325">
    <property type="entry name" value="RNA_pol_sigma_r2"/>
</dbReference>
<keyword evidence="3" id="KW-0731">Sigma factor</keyword>
<evidence type="ECO:0000256" key="3">
    <source>
        <dbReference type="ARBA" id="ARBA00023082"/>
    </source>
</evidence>
<accession>A0A852VP70</accession>
<dbReference type="Proteomes" id="UP000554054">
    <property type="component" value="Unassembled WGS sequence"/>
</dbReference>
<dbReference type="InterPro" id="IPR014284">
    <property type="entry name" value="RNA_pol_sigma-70_dom"/>
</dbReference>
<proteinExistence type="inferred from homology"/>
<dbReference type="CDD" id="cd06171">
    <property type="entry name" value="Sigma70_r4"/>
    <property type="match status" value="1"/>
</dbReference>
<dbReference type="Gene3D" id="1.10.1740.10">
    <property type="match status" value="1"/>
</dbReference>
<dbReference type="RefSeq" id="WP_185990606.1">
    <property type="nucleotide sequence ID" value="NZ_JACCAE010000001.1"/>
</dbReference>
<dbReference type="Pfam" id="PF04542">
    <property type="entry name" value="Sigma70_r2"/>
    <property type="match status" value="1"/>
</dbReference>
<keyword evidence="2" id="KW-0805">Transcription regulation</keyword>
<evidence type="ECO:0000256" key="1">
    <source>
        <dbReference type="ARBA" id="ARBA00010641"/>
    </source>
</evidence>
<protein>
    <submittedName>
        <fullName evidence="9">RNA polymerase sigma factor (Sigma-70 family)</fullName>
    </submittedName>
</protein>
<organism evidence="9 10">
    <name type="scientific">Janibacter cremeus</name>
    <dbReference type="NCBI Taxonomy" id="1285192"/>
    <lineage>
        <taxon>Bacteria</taxon>
        <taxon>Bacillati</taxon>
        <taxon>Actinomycetota</taxon>
        <taxon>Actinomycetes</taxon>
        <taxon>Micrococcales</taxon>
        <taxon>Intrasporangiaceae</taxon>
        <taxon>Janibacter</taxon>
    </lineage>
</organism>
<dbReference type="GO" id="GO:0003677">
    <property type="term" value="F:DNA binding"/>
    <property type="evidence" value="ECO:0007669"/>
    <property type="project" value="UniProtKB-KW"/>
</dbReference>
<dbReference type="PANTHER" id="PTHR43133:SF8">
    <property type="entry name" value="RNA POLYMERASE SIGMA FACTOR HI_1459-RELATED"/>
    <property type="match status" value="1"/>
</dbReference>
<evidence type="ECO:0000313" key="10">
    <source>
        <dbReference type="Proteomes" id="UP000554054"/>
    </source>
</evidence>
<dbReference type="InterPro" id="IPR039425">
    <property type="entry name" value="RNA_pol_sigma-70-like"/>
</dbReference>
<dbReference type="PANTHER" id="PTHR43133">
    <property type="entry name" value="RNA POLYMERASE ECF-TYPE SIGMA FACTO"/>
    <property type="match status" value="1"/>
</dbReference>
<dbReference type="SUPFAM" id="SSF88659">
    <property type="entry name" value="Sigma3 and sigma4 domains of RNA polymerase sigma factors"/>
    <property type="match status" value="1"/>
</dbReference>
<dbReference type="InterPro" id="IPR013249">
    <property type="entry name" value="RNA_pol_sigma70_r4_t2"/>
</dbReference>
<evidence type="ECO:0000313" key="9">
    <source>
        <dbReference type="EMBL" id="NYF97719.1"/>
    </source>
</evidence>
<keyword evidence="10" id="KW-1185">Reference proteome</keyword>
<dbReference type="SUPFAM" id="SSF88946">
    <property type="entry name" value="Sigma2 domain of RNA polymerase sigma factors"/>
    <property type="match status" value="1"/>
</dbReference>
<dbReference type="Gene3D" id="1.10.10.10">
    <property type="entry name" value="Winged helix-like DNA-binding domain superfamily/Winged helix DNA-binding domain"/>
    <property type="match status" value="1"/>
</dbReference>
<keyword evidence="4" id="KW-0238">DNA-binding</keyword>
<evidence type="ECO:0000259" key="8">
    <source>
        <dbReference type="Pfam" id="PF08281"/>
    </source>
</evidence>
<reference evidence="9 10" key="1">
    <citation type="submission" date="2020-07" db="EMBL/GenBank/DDBJ databases">
        <title>Sequencing the genomes of 1000 actinobacteria strains.</title>
        <authorList>
            <person name="Klenk H.-P."/>
        </authorList>
    </citation>
    <scope>NUCLEOTIDE SEQUENCE [LARGE SCALE GENOMIC DNA]</scope>
    <source>
        <strain evidence="9 10">DSM 26154</strain>
    </source>
</reference>
<keyword evidence="5" id="KW-0804">Transcription</keyword>
<name>A0A852VP70_9MICO</name>
<dbReference type="GO" id="GO:0006352">
    <property type="term" value="P:DNA-templated transcription initiation"/>
    <property type="evidence" value="ECO:0007669"/>
    <property type="project" value="InterPro"/>
</dbReference>
<comment type="similarity">
    <text evidence="1">Belongs to the sigma-70 factor family. ECF subfamily.</text>
</comment>
<dbReference type="InterPro" id="IPR036388">
    <property type="entry name" value="WH-like_DNA-bd_sf"/>
</dbReference>
<dbReference type="Pfam" id="PF08281">
    <property type="entry name" value="Sigma70_r4_2"/>
    <property type="match status" value="1"/>
</dbReference>
<evidence type="ECO:0000256" key="6">
    <source>
        <dbReference type="SAM" id="MobiDB-lite"/>
    </source>
</evidence>
<dbReference type="InterPro" id="IPR013324">
    <property type="entry name" value="RNA_pol_sigma_r3/r4-like"/>
</dbReference>
<gene>
    <name evidence="9" type="ORF">BJY20_001111</name>
</gene>
<dbReference type="EMBL" id="JACCAE010000001">
    <property type="protein sequence ID" value="NYF97719.1"/>
    <property type="molecule type" value="Genomic_DNA"/>
</dbReference>
<evidence type="ECO:0000256" key="4">
    <source>
        <dbReference type="ARBA" id="ARBA00023125"/>
    </source>
</evidence>